<dbReference type="Proteomes" id="UP000360750">
    <property type="component" value="Unassembled WGS sequence"/>
</dbReference>
<dbReference type="AlphaFoldDB" id="A0ABD7V2K2"/>
<sequence length="95" mass="10613">MTHAVEHRGAHRAAEPAQPKPPKHTETRTWVLFALGCVLLLLIAANLTHLSEWAVRWGQIPVFLAFFLLMSLAGRWFWAGCDAIIGRLRRGDGEG</sequence>
<evidence type="ECO:0000256" key="2">
    <source>
        <dbReference type="SAM" id="Phobius"/>
    </source>
</evidence>
<keyword evidence="2" id="KW-1133">Transmembrane helix</keyword>
<proteinExistence type="predicted"/>
<organism evidence="3 4">
    <name type="scientific">Gordonia paraffinivorans</name>
    <dbReference type="NCBI Taxonomy" id="175628"/>
    <lineage>
        <taxon>Bacteria</taxon>
        <taxon>Bacillati</taxon>
        <taxon>Actinomycetota</taxon>
        <taxon>Actinomycetes</taxon>
        <taxon>Mycobacteriales</taxon>
        <taxon>Gordoniaceae</taxon>
        <taxon>Gordonia</taxon>
    </lineage>
</organism>
<dbReference type="GeneID" id="60750094"/>
<name>A0ABD7V2K2_9ACTN</name>
<protein>
    <submittedName>
        <fullName evidence="3">Uncharacterized protein</fullName>
    </submittedName>
</protein>
<feature type="region of interest" description="Disordered" evidence="1">
    <location>
        <begin position="1"/>
        <end position="24"/>
    </location>
</feature>
<evidence type="ECO:0000313" key="3">
    <source>
        <dbReference type="EMBL" id="VFA88543.1"/>
    </source>
</evidence>
<dbReference type="RefSeq" id="WP_230823834.1">
    <property type="nucleotide sequence ID" value="NZ_CAACYD010000006.1"/>
</dbReference>
<accession>A0ABD7V2K2</accession>
<comment type="caution">
    <text evidence="3">The sequence shown here is derived from an EMBL/GenBank/DDBJ whole genome shotgun (WGS) entry which is preliminary data.</text>
</comment>
<keyword evidence="2" id="KW-0472">Membrane</keyword>
<feature type="compositionally biased region" description="Basic and acidic residues" evidence="1">
    <location>
        <begin position="1"/>
        <end position="14"/>
    </location>
</feature>
<reference evidence="3 4" key="1">
    <citation type="submission" date="2019-02" db="EMBL/GenBank/DDBJ databases">
        <authorList>
            <consortium name="Pathogen Informatics"/>
        </authorList>
    </citation>
    <scope>NUCLEOTIDE SEQUENCE [LARGE SCALE GENOMIC DNA]</scope>
    <source>
        <strain evidence="3 4">3012STDY6756503</strain>
    </source>
</reference>
<keyword evidence="2" id="KW-0812">Transmembrane</keyword>
<feature type="transmembrane region" description="Helical" evidence="2">
    <location>
        <begin position="60"/>
        <end position="78"/>
    </location>
</feature>
<feature type="transmembrane region" description="Helical" evidence="2">
    <location>
        <begin position="30"/>
        <end position="48"/>
    </location>
</feature>
<dbReference type="EMBL" id="CAACYD010000006">
    <property type="protein sequence ID" value="VFA88543.1"/>
    <property type="molecule type" value="Genomic_DNA"/>
</dbReference>
<evidence type="ECO:0000313" key="4">
    <source>
        <dbReference type="Proteomes" id="UP000360750"/>
    </source>
</evidence>
<gene>
    <name evidence="3" type="ORF">NCTC8139_02089</name>
</gene>
<evidence type="ECO:0000256" key="1">
    <source>
        <dbReference type="SAM" id="MobiDB-lite"/>
    </source>
</evidence>